<keyword evidence="4" id="KW-1015">Disulfide bond</keyword>
<keyword evidence="8" id="KW-1185">Reference proteome</keyword>
<dbReference type="EMBL" id="MU032347">
    <property type="protein sequence ID" value="KAF3765651.1"/>
    <property type="molecule type" value="Genomic_DNA"/>
</dbReference>
<comment type="caution">
    <text evidence="7">The sequence shown here is derived from an EMBL/GenBank/DDBJ whole genome shotgun (WGS) entry which is preliminary data.</text>
</comment>
<evidence type="ECO:0000256" key="3">
    <source>
        <dbReference type="ARBA" id="ARBA00022729"/>
    </source>
</evidence>
<evidence type="ECO:0000313" key="8">
    <source>
        <dbReference type="Proteomes" id="UP000803844"/>
    </source>
</evidence>
<dbReference type="Pfam" id="PF16541">
    <property type="entry name" value="AltA1"/>
    <property type="match status" value="1"/>
</dbReference>
<name>A0A9P5CPX9_CRYP1</name>
<dbReference type="Proteomes" id="UP000803844">
    <property type="component" value="Unassembled WGS sequence"/>
</dbReference>
<feature type="domain" description="AA1-like" evidence="6">
    <location>
        <begin position="49"/>
        <end position="180"/>
    </location>
</feature>
<accession>A0A9P5CPX9</accession>
<dbReference type="GO" id="GO:0005576">
    <property type="term" value="C:extracellular region"/>
    <property type="evidence" value="ECO:0007669"/>
    <property type="project" value="UniProtKB-SubCell"/>
</dbReference>
<keyword evidence="3 5" id="KW-0732">Signal</keyword>
<evidence type="ECO:0000313" key="7">
    <source>
        <dbReference type="EMBL" id="KAF3765651.1"/>
    </source>
</evidence>
<dbReference type="OrthoDB" id="3539798at2759"/>
<dbReference type="AlphaFoldDB" id="A0A9P5CPX9"/>
<reference evidence="7" key="1">
    <citation type="journal article" date="2020" name="Phytopathology">
        <title>Genome sequence of the chestnut blight fungus Cryphonectria parasitica EP155: A fundamental resource for an archetypical invasive plant pathogen.</title>
        <authorList>
            <person name="Crouch J.A."/>
            <person name="Dawe A."/>
            <person name="Aerts A."/>
            <person name="Barry K."/>
            <person name="Churchill A.C.L."/>
            <person name="Grimwood J."/>
            <person name="Hillman B."/>
            <person name="Milgroom M.G."/>
            <person name="Pangilinan J."/>
            <person name="Smith M."/>
            <person name="Salamov A."/>
            <person name="Schmutz J."/>
            <person name="Yadav J."/>
            <person name="Grigoriev I.V."/>
            <person name="Nuss D."/>
        </authorList>
    </citation>
    <scope>NUCLEOTIDE SEQUENCE</scope>
    <source>
        <strain evidence="7">EP155</strain>
    </source>
</reference>
<evidence type="ECO:0000256" key="2">
    <source>
        <dbReference type="ARBA" id="ARBA00022525"/>
    </source>
</evidence>
<evidence type="ECO:0000256" key="5">
    <source>
        <dbReference type="SAM" id="SignalP"/>
    </source>
</evidence>
<proteinExistence type="predicted"/>
<dbReference type="InterPro" id="IPR032382">
    <property type="entry name" value="AltA1"/>
</dbReference>
<gene>
    <name evidence="7" type="ORF">M406DRAFT_356003</name>
</gene>
<dbReference type="GeneID" id="63840450"/>
<organism evidence="7 8">
    <name type="scientific">Cryphonectria parasitica (strain ATCC 38755 / EP155)</name>
    <dbReference type="NCBI Taxonomy" id="660469"/>
    <lineage>
        <taxon>Eukaryota</taxon>
        <taxon>Fungi</taxon>
        <taxon>Dikarya</taxon>
        <taxon>Ascomycota</taxon>
        <taxon>Pezizomycotina</taxon>
        <taxon>Sordariomycetes</taxon>
        <taxon>Sordariomycetidae</taxon>
        <taxon>Diaporthales</taxon>
        <taxon>Cryphonectriaceae</taxon>
        <taxon>Cryphonectria-Endothia species complex</taxon>
        <taxon>Cryphonectria</taxon>
    </lineage>
</organism>
<keyword evidence="2" id="KW-0964">Secreted</keyword>
<protein>
    <recommendedName>
        <fullName evidence="6">AA1-like domain-containing protein</fullName>
    </recommendedName>
</protein>
<feature type="signal peptide" evidence="5">
    <location>
        <begin position="1"/>
        <end position="18"/>
    </location>
</feature>
<evidence type="ECO:0000256" key="1">
    <source>
        <dbReference type="ARBA" id="ARBA00004613"/>
    </source>
</evidence>
<dbReference type="RefSeq" id="XP_040776612.1">
    <property type="nucleotide sequence ID" value="XM_040923321.1"/>
</dbReference>
<comment type="subcellular location">
    <subcellularLocation>
        <location evidence="1">Secreted</location>
    </subcellularLocation>
</comment>
<evidence type="ECO:0000259" key="6">
    <source>
        <dbReference type="Pfam" id="PF16541"/>
    </source>
</evidence>
<evidence type="ECO:0000256" key="4">
    <source>
        <dbReference type="ARBA" id="ARBA00023157"/>
    </source>
</evidence>
<feature type="chain" id="PRO_5040309470" description="AA1-like domain-containing protein" evidence="5">
    <location>
        <begin position="19"/>
        <end position="196"/>
    </location>
</feature>
<sequence>MHLLYTSSLLSLLPYALGRSTPKTLPQRDDASSTSSCSATSFDEAGWTIEDFDYHASYVFSTPAHQNSWGYASFNLTNPAVPDTVASCSASSDQLEDFFYGTVWYDCAGSDAAPATFAFSRPSGELDINQTWVCDDEDPQYPTTFTAYGKINLTLDCTETTYQNENWTIGQIYSDREVTCAPVSLHLEPYEMTGVA</sequence>